<comment type="function">
    <text evidence="2 11">Catalyzes the ADP transfer from ATP to D-glycero-beta-D-manno-heptose 1-phosphate, yielding ADP-D-glycero-beta-D-manno-heptose.</text>
</comment>
<comment type="catalytic activity">
    <reaction evidence="10 11">
        <text>D-glycero-beta-D-manno-heptose 1-phosphate + ATP + H(+) = ADP-D-glycero-beta-D-manno-heptose + diphosphate</text>
        <dbReference type="Rhea" id="RHEA:27465"/>
        <dbReference type="ChEBI" id="CHEBI:15378"/>
        <dbReference type="ChEBI" id="CHEBI:30616"/>
        <dbReference type="ChEBI" id="CHEBI:33019"/>
        <dbReference type="ChEBI" id="CHEBI:59967"/>
        <dbReference type="ChEBI" id="CHEBI:61593"/>
        <dbReference type="EC" id="2.7.7.70"/>
    </reaction>
</comment>
<proteinExistence type="inferred from homology"/>
<evidence type="ECO:0000256" key="7">
    <source>
        <dbReference type="ARBA" id="ARBA00022840"/>
    </source>
</evidence>
<keyword evidence="4 11" id="KW-0548">Nucleotidyltransferase</keyword>
<keyword evidence="6 11" id="KW-0418">Kinase</keyword>
<comment type="similarity">
    <text evidence="11">In the C-terminal section; belongs to the cytidylyltransferase family.</text>
</comment>
<dbReference type="Gene3D" id="3.40.50.620">
    <property type="entry name" value="HUPs"/>
    <property type="match status" value="1"/>
</dbReference>
<evidence type="ECO:0000256" key="9">
    <source>
        <dbReference type="ARBA" id="ARBA00023277"/>
    </source>
</evidence>
<organism evidence="14 15">
    <name type="scientific">Candidatus Scalindua japonica</name>
    <dbReference type="NCBI Taxonomy" id="1284222"/>
    <lineage>
        <taxon>Bacteria</taxon>
        <taxon>Pseudomonadati</taxon>
        <taxon>Planctomycetota</taxon>
        <taxon>Candidatus Brocadiia</taxon>
        <taxon>Candidatus Brocadiales</taxon>
        <taxon>Candidatus Scalinduaceae</taxon>
        <taxon>Candidatus Scalindua</taxon>
    </lineage>
</organism>
<evidence type="ECO:0000256" key="1">
    <source>
        <dbReference type="ARBA" id="ARBA00002319"/>
    </source>
</evidence>
<comment type="caution">
    <text evidence="14">The sequence shown here is derived from an EMBL/GenBank/DDBJ whole genome shotgun (WGS) entry which is preliminary data.</text>
</comment>
<dbReference type="Pfam" id="PF01467">
    <property type="entry name" value="CTP_transf_like"/>
    <property type="match status" value="1"/>
</dbReference>
<dbReference type="GO" id="GO:0033786">
    <property type="term" value="F:heptose-1-phosphate adenylyltransferase activity"/>
    <property type="evidence" value="ECO:0007669"/>
    <property type="project" value="UniProtKB-UniRule"/>
</dbReference>
<dbReference type="Proteomes" id="UP000218542">
    <property type="component" value="Unassembled WGS sequence"/>
</dbReference>
<protein>
    <recommendedName>
        <fullName evidence="11">Bifunctional protein HldE</fullName>
    </recommendedName>
    <domain>
        <recommendedName>
            <fullName evidence="11">D-beta-D-heptose 7-phosphate kinase</fullName>
            <ecNumber evidence="11">2.7.1.167</ecNumber>
        </recommendedName>
        <alternativeName>
            <fullName evidence="11">D-beta-D-heptose 7-phosphotransferase</fullName>
        </alternativeName>
        <alternativeName>
            <fullName evidence="11">D-glycero-beta-D-manno-heptose-7-phosphate kinase</fullName>
        </alternativeName>
    </domain>
    <domain>
        <recommendedName>
            <fullName evidence="11">D-beta-D-heptose 1-phosphate adenylyltransferase</fullName>
            <ecNumber evidence="11">2.7.7.70</ecNumber>
        </recommendedName>
        <alternativeName>
            <fullName evidence="11">D-glycero-beta-D-manno-heptose 1-phosphate adenylyltransferase</fullName>
        </alternativeName>
    </domain>
</protein>
<evidence type="ECO:0000256" key="3">
    <source>
        <dbReference type="ARBA" id="ARBA00022679"/>
    </source>
</evidence>
<dbReference type="EMBL" id="BAOS01000004">
    <property type="protein sequence ID" value="GAX59782.1"/>
    <property type="molecule type" value="Genomic_DNA"/>
</dbReference>
<evidence type="ECO:0000313" key="14">
    <source>
        <dbReference type="EMBL" id="GAX59782.1"/>
    </source>
</evidence>
<dbReference type="EC" id="2.7.7.70" evidence="11"/>
<comment type="subunit">
    <text evidence="11">Homodimer.</text>
</comment>
<evidence type="ECO:0000256" key="2">
    <source>
        <dbReference type="ARBA" id="ARBA00003753"/>
    </source>
</evidence>
<keyword evidence="9 11" id="KW-0119">Carbohydrate metabolism</keyword>
<gene>
    <name evidence="11" type="primary">hldE</name>
    <name evidence="14" type="ORF">SCALIN_C04_0270</name>
</gene>
<feature type="binding site" evidence="11">
    <location>
        <begin position="219"/>
        <end position="222"/>
    </location>
    <ligand>
        <name>ATP</name>
        <dbReference type="ChEBI" id="CHEBI:30616"/>
    </ligand>
</feature>
<evidence type="ECO:0000313" key="15">
    <source>
        <dbReference type="Proteomes" id="UP000218542"/>
    </source>
</evidence>
<evidence type="ECO:0000256" key="4">
    <source>
        <dbReference type="ARBA" id="ARBA00022695"/>
    </source>
</evidence>
<dbReference type="UniPathway" id="UPA00356">
    <property type="reaction ID" value="UER00437"/>
</dbReference>
<dbReference type="InterPro" id="IPR011913">
    <property type="entry name" value="RfaE_dom_I"/>
</dbReference>
<feature type="active site" evidence="11">
    <location>
        <position position="289"/>
    </location>
</feature>
<accession>A0A286TV69</accession>
<evidence type="ECO:0000259" key="12">
    <source>
        <dbReference type="Pfam" id="PF00294"/>
    </source>
</evidence>
<evidence type="ECO:0000256" key="11">
    <source>
        <dbReference type="HAMAP-Rule" id="MF_01603"/>
    </source>
</evidence>
<dbReference type="InterPro" id="IPR004821">
    <property type="entry name" value="Cyt_trans-like"/>
</dbReference>
<evidence type="ECO:0000259" key="13">
    <source>
        <dbReference type="Pfam" id="PF01467"/>
    </source>
</evidence>
<evidence type="ECO:0000256" key="8">
    <source>
        <dbReference type="ARBA" id="ARBA00023268"/>
    </source>
</evidence>
<dbReference type="InterPro" id="IPR023030">
    <property type="entry name" value="Bifunc_HldE"/>
</dbReference>
<dbReference type="NCBIfam" id="TIGR00125">
    <property type="entry name" value="cyt_tran_rel"/>
    <property type="match status" value="1"/>
</dbReference>
<dbReference type="GO" id="GO:0016773">
    <property type="term" value="F:phosphotransferase activity, alcohol group as acceptor"/>
    <property type="evidence" value="ECO:0007669"/>
    <property type="project" value="InterPro"/>
</dbReference>
<dbReference type="InterPro" id="IPR014729">
    <property type="entry name" value="Rossmann-like_a/b/a_fold"/>
</dbReference>
<feature type="domain" description="Cytidyltransferase-like" evidence="13">
    <location>
        <begin position="370"/>
        <end position="476"/>
    </location>
</feature>
<name>A0A286TV69_9BACT</name>
<keyword evidence="7 11" id="KW-0067">ATP-binding</keyword>
<dbReference type="GO" id="GO:0005524">
    <property type="term" value="F:ATP binding"/>
    <property type="evidence" value="ECO:0007669"/>
    <property type="project" value="UniProtKB-UniRule"/>
</dbReference>
<evidence type="ECO:0000256" key="6">
    <source>
        <dbReference type="ARBA" id="ARBA00022777"/>
    </source>
</evidence>
<comment type="function">
    <text evidence="1 11">Catalyzes the phosphorylation of D-glycero-D-manno-heptose 7-phosphate at the C-1 position to selectively form D-glycero-beta-D-manno-heptose-1,7-bisphosphate.</text>
</comment>
<sequence length="505" mass="55411">MTDNADHRSQGLVQILSNIGSPNILLIGDFMLDKYVWGEVKRISQEAPIPVLNVTSEEVRPGGAGSVANNLAHLGANIYCYGAIGNDNEGKQLLENLNGIGVETDGIVQVSDRPTTVKVRMMGHLQSAGKGIQQLLRIDYEKADDIEEEAQDKIINKINARVPHVDIILISDMNKGVLSGRVLETVIRSGKDHKVPVIVDPRLSNDYTIYKGATAITPNRFETKLSTGIKITDVKSMQSAGRKLLDESSLEYVIITADKDGMFLCCNDGSCDLIPTVPKDVYDVSGAGDMVLSVFGFVVGSGNSFQNAAMIANIAAGIEVGKIGAVPVSKSEMLSELMGGSNPLYTKIKVLDELEEILNKHRGNNERIVFTNGCFDILHIGHIEYLKYSRQQGDILVIGLNTDSSVREQKGDTRPFVSEDERARLISALEDINYVVLFDELTPEKLIRRIKPDILVKGEDWKEKGVVGREFVESYGGKVILAPFVKDSSTTDIVQRILERNSKPR</sequence>
<comment type="similarity">
    <text evidence="11">In the N-terminal section; belongs to the carbohydrate kinase PfkB family.</text>
</comment>
<evidence type="ECO:0000256" key="5">
    <source>
        <dbReference type="ARBA" id="ARBA00022741"/>
    </source>
</evidence>
<dbReference type="NCBIfam" id="TIGR02199">
    <property type="entry name" value="rfaE_dom_II"/>
    <property type="match status" value="1"/>
</dbReference>
<dbReference type="InterPro" id="IPR011611">
    <property type="entry name" value="PfkB_dom"/>
</dbReference>
<dbReference type="Pfam" id="PF00294">
    <property type="entry name" value="PfkB"/>
    <property type="match status" value="1"/>
</dbReference>
<comment type="pathway">
    <text evidence="11">Nucleotide-sugar biosynthesis; ADP-L-glycero-beta-D-manno-heptose biosynthesis; ADP-L-glycero-beta-D-manno-heptose from D-glycero-beta-D-manno-heptose 7-phosphate: step 1/4.</text>
</comment>
<dbReference type="GO" id="GO:0033785">
    <property type="term" value="F:heptose 7-phosphate kinase activity"/>
    <property type="evidence" value="ECO:0007669"/>
    <property type="project" value="UniProtKB-UniRule"/>
</dbReference>
<keyword evidence="15" id="KW-1185">Reference proteome</keyword>
<dbReference type="AlphaFoldDB" id="A0A286TV69"/>
<feature type="region of interest" description="Ribokinase" evidence="11">
    <location>
        <begin position="1"/>
        <end position="339"/>
    </location>
</feature>
<reference evidence="15" key="1">
    <citation type="journal article" date="2017" name="Environ. Microbiol. Rep.">
        <title>Genetic Diversity of Marine Anaerobic Ammonium-Oxidizing Bacteria as Revealed by Genomic and Proteomic Analyses of 'Candidatus Scalindua japonica'.</title>
        <authorList>
            <person name="Oshiki M."/>
            <person name="Mizuto K."/>
            <person name="Kimura Z."/>
            <person name="Kindaichi T."/>
            <person name="Satoh H."/>
            <person name="Okabe S."/>
        </authorList>
    </citation>
    <scope>NUCLEOTIDE SEQUENCE [LARGE SCALE GENOMIC DNA]</scope>
    <source>
        <strain evidence="15">husup-a2</strain>
    </source>
</reference>
<comment type="pathway">
    <text evidence="11">Nucleotide-sugar biosynthesis; ADP-L-glycero-beta-D-manno-heptose biosynthesis; ADP-L-glycero-beta-D-manno-heptose from D-glycero-beta-D-manno-heptose 7-phosphate: step 3/4.</text>
</comment>
<keyword evidence="5 11" id="KW-0547">Nucleotide-binding</keyword>
<dbReference type="InterPro" id="IPR029056">
    <property type="entry name" value="Ribokinase-like"/>
</dbReference>
<dbReference type="PANTHER" id="PTHR46969">
    <property type="entry name" value="BIFUNCTIONAL PROTEIN HLDE"/>
    <property type="match status" value="1"/>
</dbReference>
<evidence type="ECO:0000256" key="10">
    <source>
        <dbReference type="ARBA" id="ARBA00047428"/>
    </source>
</evidence>
<feature type="region of interest" description="Cytidylyltransferase" evidence="11">
    <location>
        <begin position="370"/>
        <end position="505"/>
    </location>
</feature>
<feature type="domain" description="Carbohydrate kinase PfkB" evidence="12">
    <location>
        <begin position="24"/>
        <end position="326"/>
    </location>
</feature>
<dbReference type="GO" id="GO:0005829">
    <property type="term" value="C:cytosol"/>
    <property type="evidence" value="ECO:0007669"/>
    <property type="project" value="TreeGrafter"/>
</dbReference>
<dbReference type="EC" id="2.7.1.167" evidence="11"/>
<dbReference type="HAMAP" id="MF_01603">
    <property type="entry name" value="HldE"/>
    <property type="match status" value="1"/>
</dbReference>
<dbReference type="SUPFAM" id="SSF53613">
    <property type="entry name" value="Ribokinase-like"/>
    <property type="match status" value="1"/>
</dbReference>
<dbReference type="InterPro" id="IPR011914">
    <property type="entry name" value="RfaE_dom_II"/>
</dbReference>
<dbReference type="CDD" id="cd01172">
    <property type="entry name" value="RfaE_like"/>
    <property type="match status" value="1"/>
</dbReference>
<dbReference type="SUPFAM" id="SSF52374">
    <property type="entry name" value="Nucleotidylyl transferase"/>
    <property type="match status" value="1"/>
</dbReference>
<keyword evidence="8 11" id="KW-0511">Multifunctional enzyme</keyword>
<dbReference type="GO" id="GO:0097171">
    <property type="term" value="P:ADP-L-glycero-beta-D-manno-heptose biosynthetic process"/>
    <property type="evidence" value="ECO:0007669"/>
    <property type="project" value="UniProtKB-UniPathway"/>
</dbReference>
<dbReference type="PANTHER" id="PTHR46969:SF1">
    <property type="entry name" value="BIFUNCTIONAL PROTEIN HLDE"/>
    <property type="match status" value="1"/>
</dbReference>
<dbReference type="RefSeq" id="WP_096892909.1">
    <property type="nucleotide sequence ID" value="NZ_BAOS01000004.1"/>
</dbReference>
<dbReference type="Gene3D" id="3.40.1190.20">
    <property type="match status" value="1"/>
</dbReference>
<keyword evidence="3 11" id="KW-0808">Transferase</keyword>
<comment type="catalytic activity">
    <reaction evidence="11">
        <text>D-glycero-beta-D-manno-heptose 7-phosphate + ATP = D-glycero-beta-D-manno-heptose 1,7-bisphosphate + ADP + H(+)</text>
        <dbReference type="Rhea" id="RHEA:27473"/>
        <dbReference type="ChEBI" id="CHEBI:15378"/>
        <dbReference type="ChEBI" id="CHEBI:30616"/>
        <dbReference type="ChEBI" id="CHEBI:60204"/>
        <dbReference type="ChEBI" id="CHEBI:60208"/>
        <dbReference type="ChEBI" id="CHEBI:456216"/>
        <dbReference type="EC" id="2.7.1.167"/>
    </reaction>
</comment>
<dbReference type="OrthoDB" id="9802794at2"/>